<keyword evidence="2" id="KW-1185">Reference proteome</keyword>
<gene>
    <name evidence="1" type="ORF">GOP47_0016739</name>
</gene>
<dbReference type="EMBL" id="JABFUD020000016">
    <property type="protein sequence ID" value="KAI5068394.1"/>
    <property type="molecule type" value="Genomic_DNA"/>
</dbReference>
<comment type="caution">
    <text evidence="1">The sequence shown here is derived from an EMBL/GenBank/DDBJ whole genome shotgun (WGS) entry which is preliminary data.</text>
</comment>
<dbReference type="AlphaFoldDB" id="A0A9D4ZB03"/>
<dbReference type="OrthoDB" id="1914601at2759"/>
<evidence type="ECO:0008006" key="3">
    <source>
        <dbReference type="Google" id="ProtNLM"/>
    </source>
</evidence>
<accession>A0A9D4ZB03</accession>
<organism evidence="1 2">
    <name type="scientific">Adiantum capillus-veneris</name>
    <name type="common">Maidenhair fern</name>
    <dbReference type="NCBI Taxonomy" id="13818"/>
    <lineage>
        <taxon>Eukaryota</taxon>
        <taxon>Viridiplantae</taxon>
        <taxon>Streptophyta</taxon>
        <taxon>Embryophyta</taxon>
        <taxon>Tracheophyta</taxon>
        <taxon>Polypodiopsida</taxon>
        <taxon>Polypodiidae</taxon>
        <taxon>Polypodiales</taxon>
        <taxon>Pteridineae</taxon>
        <taxon>Pteridaceae</taxon>
        <taxon>Vittarioideae</taxon>
        <taxon>Adiantum</taxon>
    </lineage>
</organism>
<protein>
    <recommendedName>
        <fullName evidence="3">NAC domain-containing protein</fullName>
    </recommendedName>
</protein>
<proteinExistence type="predicted"/>
<dbReference type="Proteomes" id="UP000886520">
    <property type="component" value="Chromosome 16"/>
</dbReference>
<sequence length="349" mass="39461">MTELETCALPGCREPPFPSPDRATPHLACGNLHHQLLMAGRFHPSLPHPHQQILDRNAAGLCALLSCCNPPHPDNHSWCSQSHYLVWLSDFTSQLQQDQICKLPGCTRHVFVDENSKPLEYCGWRHCQEHVMLVALERQHKQPPRQDSLLSLPSSAESKCGHVPSLESLVPTLLEYAFNTKSPGNIQVDDNFFLKHPWDVCTDGDTFFLIVRCNYKSKGNTRAMLTKDGYHWKQQGPAVVKKNHILKYFTYKRRKGKLNDSIKHHNGCTYFMDECTVEGIRGYALVRLHKKTTARGKQAKGQPATDGQQSVAEVTDVCLQNTTLLNGDEMAVDSPMWNLSPLDECPLWL</sequence>
<name>A0A9D4ZB03_ADICA</name>
<reference evidence="1" key="1">
    <citation type="submission" date="2021-01" db="EMBL/GenBank/DDBJ databases">
        <title>Adiantum capillus-veneris genome.</title>
        <authorList>
            <person name="Fang Y."/>
            <person name="Liao Q."/>
        </authorList>
    </citation>
    <scope>NUCLEOTIDE SEQUENCE</scope>
    <source>
        <strain evidence="1">H3</strain>
        <tissue evidence="1">Leaf</tissue>
    </source>
</reference>
<evidence type="ECO:0000313" key="1">
    <source>
        <dbReference type="EMBL" id="KAI5068394.1"/>
    </source>
</evidence>
<evidence type="ECO:0000313" key="2">
    <source>
        <dbReference type="Proteomes" id="UP000886520"/>
    </source>
</evidence>